<dbReference type="Proteomes" id="UP000054845">
    <property type="component" value="Unassembled WGS sequence"/>
</dbReference>
<feature type="DNA-binding region" description="Homeobox" evidence="4">
    <location>
        <begin position="159"/>
        <end position="208"/>
    </location>
</feature>
<keyword evidence="4 5" id="KW-0238">DNA-binding</keyword>
<protein>
    <submittedName>
        <fullName evidence="8">Homeodomain transcription factor bw2</fullName>
    </submittedName>
</protein>
<keyword evidence="2" id="KW-0804">Transcription</keyword>
<dbReference type="PANTHER" id="PTHR24326">
    <property type="entry name" value="HOMEOBOX-LEUCINE ZIPPER PROTEIN"/>
    <property type="match status" value="1"/>
</dbReference>
<evidence type="ECO:0000256" key="5">
    <source>
        <dbReference type="RuleBase" id="RU000682"/>
    </source>
</evidence>
<dbReference type="InterPro" id="IPR045224">
    <property type="entry name" value="HDZip_class_I_plant"/>
</dbReference>
<keyword evidence="4 5" id="KW-0371">Homeobox</keyword>
<evidence type="ECO:0000256" key="1">
    <source>
        <dbReference type="ARBA" id="ARBA00023015"/>
    </source>
</evidence>
<dbReference type="InterPro" id="IPR009057">
    <property type="entry name" value="Homeodomain-like_sf"/>
</dbReference>
<dbReference type="SUPFAM" id="SSF46689">
    <property type="entry name" value="Homeodomain-like"/>
    <property type="match status" value="1"/>
</dbReference>
<dbReference type="EMBL" id="CCYA01000272">
    <property type="protein sequence ID" value="CEH15825.1"/>
    <property type="molecule type" value="Genomic_DNA"/>
</dbReference>
<dbReference type="PANTHER" id="PTHR24326:SF606">
    <property type="entry name" value="HOMEOBOX-LEUCINE ZIPPER PROTEIN ATHB-54"/>
    <property type="match status" value="1"/>
</dbReference>
<evidence type="ECO:0000256" key="4">
    <source>
        <dbReference type="PROSITE-ProRule" id="PRU00108"/>
    </source>
</evidence>
<dbReference type="InterPro" id="IPR001356">
    <property type="entry name" value="HD"/>
</dbReference>
<evidence type="ECO:0000256" key="6">
    <source>
        <dbReference type="SAM" id="MobiDB-lite"/>
    </source>
</evidence>
<dbReference type="Pfam" id="PF00046">
    <property type="entry name" value="Homeodomain"/>
    <property type="match status" value="1"/>
</dbReference>
<dbReference type="Gene3D" id="1.10.10.60">
    <property type="entry name" value="Homeodomain-like"/>
    <property type="match status" value="1"/>
</dbReference>
<evidence type="ECO:0000313" key="9">
    <source>
        <dbReference type="Proteomes" id="UP000054845"/>
    </source>
</evidence>
<dbReference type="AlphaFoldDB" id="A0A0P1BJC7"/>
<keyword evidence="1" id="KW-0805">Transcription regulation</keyword>
<dbReference type="OrthoDB" id="6159439at2759"/>
<accession>A0A0P1BJC7</accession>
<keyword evidence="4 5" id="KW-0539">Nucleus</keyword>
<sequence length="616" mass="67059">MRRSLDCPAAQMHHPSRLESFRSIELAARSLLDNLGVDPFGASSQEQEGRQPPPIRTASHADLLRRIPLEPMSLTSDTRRALQTQFVEQYASWELSLHSAYTRVYISGLSTLHDAVITCVKSSIDRFNEDIFNAASVEDIADRADSGAAVGPSHGHSSSATAILEKAFERAHSITMAEKHRLAAATGLEPRQVTIWFQNRRNRKTKQGIHKYHARGDVAEPVKLEPEFEHDSNSRRVTSASLSTKRKGNALHEERLLPPQLHAKRQRLPDGSILRILSTGSDDSSVADSLRSWDADSIAPQQRFPSGASSLGTTVDNCSGPSTPSDCWRNDHSPTHKDSHRVNSASCTLSPPIEQLPLHAVSVQAFERNYPELSSGTYSMQISHHSADRLQTGDALLFDAYGNAQLEWDDLCLDSHLSAAFSASESALLSQLSTFHGDYYECSAAPISSSATTPAKVASDLAIDPSTHAVGAAIVEWPSAPEITSQMAMGLSIESTRDMFVAMEDLNDMDTSEDAKPEMALSLPMPSGILVKNGSSSGAIQLTPESFASLESWTHDASSLEYVVDQWSKQLAEQRGNPPLGSVDTNTPRTGHVQAEKIAHSQQSQAAHRSSDVLMT</sequence>
<dbReference type="GO" id="GO:0003700">
    <property type="term" value="F:DNA-binding transcription factor activity"/>
    <property type="evidence" value="ECO:0007669"/>
    <property type="project" value="InterPro"/>
</dbReference>
<dbReference type="SMART" id="SM00389">
    <property type="entry name" value="HOX"/>
    <property type="match status" value="1"/>
</dbReference>
<dbReference type="STRING" id="401625.A0A0P1BJC7"/>
<dbReference type="GO" id="GO:0043565">
    <property type="term" value="F:sequence-specific DNA binding"/>
    <property type="evidence" value="ECO:0007669"/>
    <property type="project" value="TreeGrafter"/>
</dbReference>
<organism evidence="8 9">
    <name type="scientific">Ceraceosorus bombacis</name>
    <dbReference type="NCBI Taxonomy" id="401625"/>
    <lineage>
        <taxon>Eukaryota</taxon>
        <taxon>Fungi</taxon>
        <taxon>Dikarya</taxon>
        <taxon>Basidiomycota</taxon>
        <taxon>Ustilaginomycotina</taxon>
        <taxon>Exobasidiomycetes</taxon>
        <taxon>Ceraceosorales</taxon>
        <taxon>Ceraceosoraceae</taxon>
        <taxon>Ceraceosorus</taxon>
    </lineage>
</organism>
<comment type="similarity">
    <text evidence="3">Belongs to the HD-ZIP homeobox family. Class I subfamily.</text>
</comment>
<feature type="region of interest" description="Disordered" evidence="6">
    <location>
        <begin position="227"/>
        <end position="253"/>
    </location>
</feature>
<evidence type="ECO:0000259" key="7">
    <source>
        <dbReference type="PROSITE" id="PS50071"/>
    </source>
</evidence>
<feature type="domain" description="Homeobox" evidence="7">
    <location>
        <begin position="157"/>
        <end position="207"/>
    </location>
</feature>
<evidence type="ECO:0000313" key="8">
    <source>
        <dbReference type="EMBL" id="CEH15825.1"/>
    </source>
</evidence>
<reference evidence="9" key="1">
    <citation type="submission" date="2014-09" db="EMBL/GenBank/DDBJ databases">
        <authorList>
            <person name="Sharma Rahul"/>
            <person name="Thines Marco"/>
        </authorList>
    </citation>
    <scope>NUCLEOTIDE SEQUENCE [LARGE SCALE GENOMIC DNA]</scope>
</reference>
<dbReference type="CDD" id="cd00086">
    <property type="entry name" value="homeodomain"/>
    <property type="match status" value="1"/>
</dbReference>
<proteinExistence type="inferred from homology"/>
<name>A0A0P1BJC7_9BASI</name>
<evidence type="ECO:0000256" key="3">
    <source>
        <dbReference type="ARBA" id="ARBA00025748"/>
    </source>
</evidence>
<dbReference type="PROSITE" id="PS50071">
    <property type="entry name" value="HOMEOBOX_2"/>
    <property type="match status" value="1"/>
</dbReference>
<evidence type="ECO:0000256" key="2">
    <source>
        <dbReference type="ARBA" id="ARBA00023163"/>
    </source>
</evidence>
<keyword evidence="9" id="KW-1185">Reference proteome</keyword>
<dbReference type="GO" id="GO:0005634">
    <property type="term" value="C:nucleus"/>
    <property type="evidence" value="ECO:0007669"/>
    <property type="project" value="UniProtKB-SubCell"/>
</dbReference>
<feature type="region of interest" description="Disordered" evidence="6">
    <location>
        <begin position="595"/>
        <end position="616"/>
    </location>
</feature>
<comment type="subcellular location">
    <subcellularLocation>
        <location evidence="4 5">Nucleus</location>
    </subcellularLocation>
</comment>
<dbReference type="GO" id="GO:0045893">
    <property type="term" value="P:positive regulation of DNA-templated transcription"/>
    <property type="evidence" value="ECO:0007669"/>
    <property type="project" value="TreeGrafter"/>
</dbReference>